<keyword evidence="9 12" id="KW-0460">Magnesium</keyword>
<protein>
    <recommendedName>
        <fullName evidence="3 12">Ribokinase</fullName>
        <shortName evidence="12">RK</shortName>
        <ecNumber evidence="2 12">2.7.1.15</ecNumber>
    </recommendedName>
</protein>
<evidence type="ECO:0000256" key="4">
    <source>
        <dbReference type="ARBA" id="ARBA00022679"/>
    </source>
</evidence>
<dbReference type="HAMAP" id="MF_01987">
    <property type="entry name" value="Ribokinase"/>
    <property type="match status" value="1"/>
</dbReference>
<dbReference type="EMBL" id="DF967991">
    <property type="protein sequence ID" value="GAO99462.1"/>
    <property type="molecule type" value="Genomic_DNA"/>
</dbReference>
<dbReference type="AlphaFoldDB" id="A0A0K8MG81"/>
<feature type="binding site" evidence="12">
    <location>
        <position position="252"/>
    </location>
    <ligand>
        <name>K(+)</name>
        <dbReference type="ChEBI" id="CHEBI:29103"/>
    </ligand>
</feature>
<keyword evidence="8 12" id="KW-0067">ATP-binding</keyword>
<dbReference type="InterPro" id="IPR002139">
    <property type="entry name" value="Ribo/fructo_kinase"/>
</dbReference>
<gene>
    <name evidence="12" type="primary">rbsK</name>
    <name evidence="14" type="ORF">FFIC_140560</name>
</gene>
<evidence type="ECO:0000256" key="12">
    <source>
        <dbReference type="HAMAP-Rule" id="MF_01987"/>
    </source>
</evidence>
<evidence type="ECO:0000256" key="10">
    <source>
        <dbReference type="ARBA" id="ARBA00022958"/>
    </source>
</evidence>
<keyword evidence="10 12" id="KW-0630">Potassium</keyword>
<dbReference type="RefSeq" id="WP_061992879.1">
    <property type="nucleotide sequence ID" value="NZ_DF967991.1"/>
</dbReference>
<evidence type="ECO:0000256" key="1">
    <source>
        <dbReference type="ARBA" id="ARBA00005380"/>
    </source>
</evidence>
<dbReference type="PRINTS" id="PR00990">
    <property type="entry name" value="RIBOKINASE"/>
</dbReference>
<feature type="binding site" evidence="12">
    <location>
        <position position="256"/>
    </location>
    <ligand>
        <name>substrate</name>
    </ligand>
</feature>
<name>A0A0K8MG81_9LACO</name>
<dbReference type="GO" id="GO:0046872">
    <property type="term" value="F:metal ion binding"/>
    <property type="evidence" value="ECO:0007669"/>
    <property type="project" value="UniProtKB-KW"/>
</dbReference>
<dbReference type="Pfam" id="PF00294">
    <property type="entry name" value="PfkB"/>
    <property type="match status" value="1"/>
</dbReference>
<comment type="function">
    <text evidence="12">Catalyzes the phosphorylation of ribose at O-5 in a reaction requiring ATP and magnesium. The resulting D-ribose-5-phosphate can then be used either for sythesis of nucleotides, histidine, and tryptophan, or as a component of the pentose phosphate pathway.</text>
</comment>
<feature type="binding site" evidence="12">
    <location>
        <begin position="41"/>
        <end position="45"/>
    </location>
    <ligand>
        <name>substrate</name>
    </ligand>
</feature>
<keyword evidence="12" id="KW-0963">Cytoplasm</keyword>
<feature type="binding site" evidence="12">
    <location>
        <position position="287"/>
    </location>
    <ligand>
        <name>K(+)</name>
        <dbReference type="ChEBI" id="CHEBI:29103"/>
    </ligand>
</feature>
<feature type="binding site" evidence="12">
    <location>
        <begin position="223"/>
        <end position="228"/>
    </location>
    <ligand>
        <name>ATP</name>
        <dbReference type="ChEBI" id="CHEBI:30616"/>
    </ligand>
</feature>
<dbReference type="InterPro" id="IPR029056">
    <property type="entry name" value="Ribokinase-like"/>
</dbReference>
<feature type="binding site" evidence="12">
    <location>
        <position position="296"/>
    </location>
    <ligand>
        <name>K(+)</name>
        <dbReference type="ChEBI" id="CHEBI:29103"/>
    </ligand>
</feature>
<dbReference type="EC" id="2.7.1.15" evidence="2 12"/>
<comment type="cofactor">
    <cofactor evidence="12">
        <name>Mg(2+)</name>
        <dbReference type="ChEBI" id="CHEBI:18420"/>
    </cofactor>
    <text evidence="12">Requires a divalent cation, most likely magnesium in vivo, as an electrophilic catalyst to aid phosphoryl group transfer. It is the chelate of the metal and the nucleotide that is the actual substrate.</text>
</comment>
<evidence type="ECO:0000256" key="2">
    <source>
        <dbReference type="ARBA" id="ARBA00012035"/>
    </source>
</evidence>
<comment type="similarity">
    <text evidence="1">Belongs to the carbohydrate kinase pfkB family.</text>
</comment>
<keyword evidence="11 12" id="KW-0119">Carbohydrate metabolism</keyword>
<evidence type="ECO:0000256" key="3">
    <source>
        <dbReference type="ARBA" id="ARBA00016943"/>
    </source>
</evidence>
<organism evidence="14 15">
    <name type="scientific">Fructobacillus ficulneus</name>
    <dbReference type="NCBI Taxonomy" id="157463"/>
    <lineage>
        <taxon>Bacteria</taxon>
        <taxon>Bacillati</taxon>
        <taxon>Bacillota</taxon>
        <taxon>Bacilli</taxon>
        <taxon>Lactobacillales</taxon>
        <taxon>Lactobacillaceae</taxon>
        <taxon>Fructobacillus</taxon>
    </lineage>
</organism>
<dbReference type="GO" id="GO:0005829">
    <property type="term" value="C:cytosol"/>
    <property type="evidence" value="ECO:0007669"/>
    <property type="project" value="TreeGrafter"/>
</dbReference>
<dbReference type="Gene3D" id="3.40.1190.20">
    <property type="match status" value="1"/>
</dbReference>
<keyword evidence="7 12" id="KW-0418">Kinase</keyword>
<feature type="domain" description="Carbohydrate kinase PfkB" evidence="13">
    <location>
        <begin position="3"/>
        <end position="299"/>
    </location>
</feature>
<dbReference type="Proteomes" id="UP000253891">
    <property type="component" value="Unassembled WGS sequence"/>
</dbReference>
<dbReference type="STRING" id="157463.GCA_001047075_00392"/>
<comment type="subunit">
    <text evidence="12">Homodimer.</text>
</comment>
<comment type="subcellular location">
    <subcellularLocation>
        <location evidence="12">Cytoplasm</location>
    </subcellularLocation>
</comment>
<dbReference type="InterPro" id="IPR011611">
    <property type="entry name" value="PfkB_dom"/>
</dbReference>
<evidence type="ECO:0000256" key="8">
    <source>
        <dbReference type="ARBA" id="ARBA00022840"/>
    </source>
</evidence>
<comment type="caution">
    <text evidence="12">Lacks conserved residue(s) required for the propagation of feature annotation.</text>
</comment>
<comment type="catalytic activity">
    <reaction evidence="12">
        <text>D-ribose + ATP = D-ribose 5-phosphate + ADP + H(+)</text>
        <dbReference type="Rhea" id="RHEA:13697"/>
        <dbReference type="ChEBI" id="CHEBI:15378"/>
        <dbReference type="ChEBI" id="CHEBI:30616"/>
        <dbReference type="ChEBI" id="CHEBI:47013"/>
        <dbReference type="ChEBI" id="CHEBI:78346"/>
        <dbReference type="ChEBI" id="CHEBI:456216"/>
        <dbReference type="EC" id="2.7.1.15"/>
    </reaction>
</comment>
<comment type="similarity">
    <text evidence="12">Belongs to the carbohydrate kinase PfkB family. Ribokinase subfamily.</text>
</comment>
<accession>A0A0K8MG81</accession>
<keyword evidence="4 12" id="KW-0808">Transferase</keyword>
<dbReference type="CDD" id="cd01174">
    <property type="entry name" value="ribokinase"/>
    <property type="match status" value="1"/>
</dbReference>
<evidence type="ECO:0000256" key="7">
    <source>
        <dbReference type="ARBA" id="ARBA00022777"/>
    </source>
</evidence>
<dbReference type="GO" id="GO:0019303">
    <property type="term" value="P:D-ribose catabolic process"/>
    <property type="evidence" value="ECO:0007669"/>
    <property type="project" value="UniProtKB-UniRule"/>
</dbReference>
<dbReference type="InterPro" id="IPR011877">
    <property type="entry name" value="Ribokinase"/>
</dbReference>
<dbReference type="PANTHER" id="PTHR10584:SF166">
    <property type="entry name" value="RIBOKINASE"/>
    <property type="match status" value="1"/>
</dbReference>
<dbReference type="PROSITE" id="PS00584">
    <property type="entry name" value="PFKB_KINASES_2"/>
    <property type="match status" value="1"/>
</dbReference>
<dbReference type="SUPFAM" id="SSF53613">
    <property type="entry name" value="Ribokinase-like"/>
    <property type="match status" value="1"/>
</dbReference>
<comment type="pathway">
    <text evidence="12">Carbohydrate metabolism; D-ribose degradation; D-ribose 5-phosphate from beta-D-ribopyranose: step 2/2.</text>
</comment>
<keyword evidence="5 12" id="KW-0479">Metal-binding</keyword>
<comment type="activity regulation">
    <text evidence="12">Activated by a monovalent cation that binds near, but not in, the active site. The most likely occupant of the site in vivo is potassium. Ion binding induces a conformational change that may alter substrate affinity.</text>
</comment>
<evidence type="ECO:0000259" key="13">
    <source>
        <dbReference type="Pfam" id="PF00294"/>
    </source>
</evidence>
<dbReference type="InterPro" id="IPR002173">
    <property type="entry name" value="Carboh/pur_kinase_PfkB_CS"/>
</dbReference>
<dbReference type="OrthoDB" id="9775849at2"/>
<feature type="binding site" evidence="12">
    <location>
        <position position="187"/>
    </location>
    <ligand>
        <name>ATP</name>
        <dbReference type="ChEBI" id="CHEBI:30616"/>
    </ligand>
</feature>
<evidence type="ECO:0000313" key="14">
    <source>
        <dbReference type="EMBL" id="GAO99462.1"/>
    </source>
</evidence>
<sequence length="311" mass="32939">MVKKVTIIGSTNLDRVTRVPRLAKSGETLSTSQHQEEVMGGKGLNQAVAVARAGRPANFITKVGAGFDLASRVAEDGLNLDYVLESDDAETGQAYITVSKATGDNIIYVYEGANGQLSAKDVWDQRAALADSDFCLAQLEIPLETVLSAFKDAHTLGALTVLNPAPVPDQEDLPKELLAETDLVIPNEHEAELITNIPVTDRQSLIANAEFFFDAGVNHVLITLGDRGAFYKSAAGKEVMVNAIKTTAIDTTAAGDTFIGALLSRLTASFDNIEGAIKYGVAASSLTVARPGALPSIPKEDEISAQLPKTQ</sequence>
<evidence type="ECO:0000256" key="9">
    <source>
        <dbReference type="ARBA" id="ARBA00022842"/>
    </source>
</evidence>
<dbReference type="UniPathway" id="UPA00916">
    <property type="reaction ID" value="UER00889"/>
</dbReference>
<feature type="binding site" evidence="12">
    <location>
        <begin position="12"/>
        <end position="14"/>
    </location>
    <ligand>
        <name>substrate</name>
    </ligand>
</feature>
<evidence type="ECO:0000256" key="6">
    <source>
        <dbReference type="ARBA" id="ARBA00022741"/>
    </source>
</evidence>
<dbReference type="GO" id="GO:0005524">
    <property type="term" value="F:ATP binding"/>
    <property type="evidence" value="ECO:0007669"/>
    <property type="project" value="UniProtKB-UniRule"/>
</dbReference>
<keyword evidence="15" id="KW-1185">Reference proteome</keyword>
<dbReference type="PANTHER" id="PTHR10584">
    <property type="entry name" value="SUGAR KINASE"/>
    <property type="match status" value="1"/>
</dbReference>
<feature type="active site" description="Proton acceptor" evidence="12">
    <location>
        <position position="256"/>
    </location>
</feature>
<keyword evidence="6 12" id="KW-0547">Nucleotide-binding</keyword>
<dbReference type="GO" id="GO:0004747">
    <property type="term" value="F:ribokinase activity"/>
    <property type="evidence" value="ECO:0007669"/>
    <property type="project" value="UniProtKB-UniRule"/>
</dbReference>
<proteinExistence type="inferred from homology"/>
<feature type="binding site" evidence="12">
    <location>
        <position position="140"/>
    </location>
    <ligand>
        <name>substrate</name>
    </ligand>
</feature>
<evidence type="ECO:0000256" key="11">
    <source>
        <dbReference type="ARBA" id="ARBA00023277"/>
    </source>
</evidence>
<evidence type="ECO:0000256" key="5">
    <source>
        <dbReference type="ARBA" id="ARBA00022723"/>
    </source>
</evidence>
<feature type="binding site" evidence="12">
    <location>
        <position position="290"/>
    </location>
    <ligand>
        <name>K(+)</name>
        <dbReference type="ChEBI" id="CHEBI:29103"/>
    </ligand>
</feature>
<reference evidence="14 15" key="1">
    <citation type="journal article" date="2015" name="BMC Genomics">
        <title>Comparative genomics of Fructobacillus spp. and Leuconostoc spp. reveals niche-specific evolution of Fructobacillus spp.</title>
        <authorList>
            <person name="Endo A."/>
            <person name="Tanizawa Y."/>
            <person name="Tanaka N."/>
            <person name="Maeno S."/>
            <person name="Kumar H."/>
            <person name="Shiwa Y."/>
            <person name="Okada S."/>
            <person name="Yoshikawa H."/>
            <person name="Dicks L."/>
            <person name="Nakagawa J."/>
            <person name="Arita M."/>
        </authorList>
    </citation>
    <scope>NUCLEOTIDE SEQUENCE [LARGE SCALE GENOMIC DNA]</scope>
    <source>
        <strain evidence="14 15">JCM 12225</strain>
    </source>
</reference>
<feature type="binding site" evidence="12">
    <location>
        <begin position="255"/>
        <end position="256"/>
    </location>
    <ligand>
        <name>ATP</name>
        <dbReference type="ChEBI" id="CHEBI:30616"/>
    </ligand>
</feature>
<feature type="binding site" evidence="12">
    <location>
        <position position="292"/>
    </location>
    <ligand>
        <name>K(+)</name>
        <dbReference type="ChEBI" id="CHEBI:29103"/>
    </ligand>
</feature>
<evidence type="ECO:0000313" key="15">
    <source>
        <dbReference type="Proteomes" id="UP000253891"/>
    </source>
</evidence>
<feature type="binding site" evidence="12">
    <location>
        <position position="250"/>
    </location>
    <ligand>
        <name>K(+)</name>
        <dbReference type="ChEBI" id="CHEBI:29103"/>
    </ligand>
</feature>